<feature type="region of interest" description="Disordered" evidence="1">
    <location>
        <begin position="195"/>
        <end position="286"/>
    </location>
</feature>
<dbReference type="Pfam" id="PF01661">
    <property type="entry name" value="Macro"/>
    <property type="match status" value="1"/>
</dbReference>
<dbReference type="PROSITE" id="PS51154">
    <property type="entry name" value="MACRO"/>
    <property type="match status" value="1"/>
</dbReference>
<sequence>MWRSHSASEVVRIFRNITIRVIQDDITAEKSDAIVNAANNHLMHGGGVAGAISDRGGPMVQKESTQWVREHGAVPTGQVAVTGPGRLHCKYIIHAVGPIYHNGRSHESELLEEAVMSSLEKAHELGLQSISIPAISSGIFGFPKPLCAKIMARCTKNFIESHPETTIKEIRLTNYDTPTVTLMEKEVVALYDGLAEEEKEEPKEESNEESKEESKEENKNEETPEESDPKGVRQSSEDVSAAEKDVTVAHDKMSNEAEKEPKGESTSSENAMEIELNKENDKESSQ</sequence>
<feature type="compositionally biased region" description="Basic and acidic residues" evidence="1">
    <location>
        <begin position="275"/>
        <end position="286"/>
    </location>
</feature>
<organism evidence="3 4">
    <name type="scientific">Blepharisma stoltei</name>
    <dbReference type="NCBI Taxonomy" id="1481888"/>
    <lineage>
        <taxon>Eukaryota</taxon>
        <taxon>Sar</taxon>
        <taxon>Alveolata</taxon>
        <taxon>Ciliophora</taxon>
        <taxon>Postciliodesmatophora</taxon>
        <taxon>Heterotrichea</taxon>
        <taxon>Heterotrichida</taxon>
        <taxon>Blepharismidae</taxon>
        <taxon>Blepharisma</taxon>
    </lineage>
</organism>
<feature type="compositionally biased region" description="Basic and acidic residues" evidence="1">
    <location>
        <begin position="241"/>
        <end position="263"/>
    </location>
</feature>
<evidence type="ECO:0000259" key="2">
    <source>
        <dbReference type="PROSITE" id="PS51154"/>
    </source>
</evidence>
<dbReference type="CDD" id="cd02907">
    <property type="entry name" value="Macro_Af1521_BAL-like"/>
    <property type="match status" value="1"/>
</dbReference>
<dbReference type="PANTHER" id="PTHR11106:SF111">
    <property type="entry name" value="MACRO DOMAIN-CONTAINING PROTEIN"/>
    <property type="match status" value="1"/>
</dbReference>
<feature type="compositionally biased region" description="Basic and acidic residues" evidence="1">
    <location>
        <begin position="200"/>
        <end position="231"/>
    </location>
</feature>
<feature type="domain" description="Macro" evidence="2">
    <location>
        <begin position="6"/>
        <end position="191"/>
    </location>
</feature>
<reference evidence="3" key="1">
    <citation type="submission" date="2021-09" db="EMBL/GenBank/DDBJ databases">
        <authorList>
            <consortium name="AG Swart"/>
            <person name="Singh M."/>
            <person name="Singh A."/>
            <person name="Seah K."/>
            <person name="Emmerich C."/>
        </authorList>
    </citation>
    <scope>NUCLEOTIDE SEQUENCE</scope>
    <source>
        <strain evidence="3">ATCC30299</strain>
    </source>
</reference>
<evidence type="ECO:0000313" key="4">
    <source>
        <dbReference type="Proteomes" id="UP001162131"/>
    </source>
</evidence>
<dbReference type="InterPro" id="IPR002589">
    <property type="entry name" value="Macro_dom"/>
</dbReference>
<keyword evidence="4" id="KW-1185">Reference proteome</keyword>
<dbReference type="Gene3D" id="3.40.220.10">
    <property type="entry name" value="Leucine Aminopeptidase, subunit E, domain 1"/>
    <property type="match status" value="1"/>
</dbReference>
<comment type="caution">
    <text evidence="3">The sequence shown here is derived from an EMBL/GenBank/DDBJ whole genome shotgun (WGS) entry which is preliminary data.</text>
</comment>
<evidence type="ECO:0000313" key="3">
    <source>
        <dbReference type="EMBL" id="CAG9329675.1"/>
    </source>
</evidence>
<dbReference type="Proteomes" id="UP001162131">
    <property type="component" value="Unassembled WGS sequence"/>
</dbReference>
<dbReference type="AlphaFoldDB" id="A0AAU9JVN9"/>
<dbReference type="PANTHER" id="PTHR11106">
    <property type="entry name" value="GANGLIOSIDE INDUCED DIFFERENTIATION ASSOCIATED PROTEIN 2-RELATED"/>
    <property type="match status" value="1"/>
</dbReference>
<accession>A0AAU9JVN9</accession>
<name>A0AAU9JVN9_9CILI</name>
<dbReference type="InterPro" id="IPR043472">
    <property type="entry name" value="Macro_dom-like"/>
</dbReference>
<proteinExistence type="predicted"/>
<evidence type="ECO:0000256" key="1">
    <source>
        <dbReference type="SAM" id="MobiDB-lite"/>
    </source>
</evidence>
<protein>
    <recommendedName>
        <fullName evidence="2">Macro domain-containing protein</fullName>
    </recommendedName>
</protein>
<dbReference type="EMBL" id="CAJZBQ010000048">
    <property type="protein sequence ID" value="CAG9329675.1"/>
    <property type="molecule type" value="Genomic_DNA"/>
</dbReference>
<gene>
    <name evidence="3" type="ORF">BSTOLATCC_MIC49298</name>
</gene>
<dbReference type="SMART" id="SM00506">
    <property type="entry name" value="A1pp"/>
    <property type="match status" value="1"/>
</dbReference>
<dbReference type="SUPFAM" id="SSF52949">
    <property type="entry name" value="Macro domain-like"/>
    <property type="match status" value="1"/>
</dbReference>